<dbReference type="AlphaFoldDB" id="K3ZYZ6"/>
<dbReference type="Proteomes" id="UP000004995">
    <property type="component" value="Unassembled WGS sequence"/>
</dbReference>
<dbReference type="EMBL" id="AGNK02001268">
    <property type="status" value="NOT_ANNOTATED_CDS"/>
    <property type="molecule type" value="Genomic_DNA"/>
</dbReference>
<reference evidence="1" key="2">
    <citation type="submission" date="2018-08" db="UniProtKB">
        <authorList>
            <consortium name="EnsemblPlants"/>
        </authorList>
    </citation>
    <scope>IDENTIFICATION</scope>
    <source>
        <strain evidence="1">Yugu1</strain>
    </source>
</reference>
<evidence type="ECO:0000313" key="1">
    <source>
        <dbReference type="EnsemblPlants" id="KQL25970"/>
    </source>
</evidence>
<keyword evidence="2" id="KW-1185">Reference proteome</keyword>
<dbReference type="Gramene" id="KQL25970">
    <property type="protein sequence ID" value="KQL25970"/>
    <property type="gene ID" value="SETIT_031828mg"/>
</dbReference>
<organism evidence="1 2">
    <name type="scientific">Setaria italica</name>
    <name type="common">Foxtail millet</name>
    <name type="synonym">Panicum italicum</name>
    <dbReference type="NCBI Taxonomy" id="4555"/>
    <lineage>
        <taxon>Eukaryota</taxon>
        <taxon>Viridiplantae</taxon>
        <taxon>Streptophyta</taxon>
        <taxon>Embryophyta</taxon>
        <taxon>Tracheophyta</taxon>
        <taxon>Spermatophyta</taxon>
        <taxon>Magnoliopsida</taxon>
        <taxon>Liliopsida</taxon>
        <taxon>Poales</taxon>
        <taxon>Poaceae</taxon>
        <taxon>PACMAD clade</taxon>
        <taxon>Panicoideae</taxon>
        <taxon>Panicodae</taxon>
        <taxon>Paniceae</taxon>
        <taxon>Cenchrinae</taxon>
        <taxon>Setaria</taxon>
    </lineage>
</organism>
<accession>K3ZYZ6</accession>
<dbReference type="HOGENOM" id="CLU_3035951_0_0_1"/>
<name>K3ZYZ6_SETIT</name>
<reference evidence="2" key="1">
    <citation type="journal article" date="2012" name="Nat. Biotechnol.">
        <title>Reference genome sequence of the model plant Setaria.</title>
        <authorList>
            <person name="Bennetzen J.L."/>
            <person name="Schmutz J."/>
            <person name="Wang H."/>
            <person name="Percifield R."/>
            <person name="Hawkins J."/>
            <person name="Pontaroli A.C."/>
            <person name="Estep M."/>
            <person name="Feng L."/>
            <person name="Vaughn J.N."/>
            <person name="Grimwood J."/>
            <person name="Jenkins J."/>
            <person name="Barry K."/>
            <person name="Lindquist E."/>
            <person name="Hellsten U."/>
            <person name="Deshpande S."/>
            <person name="Wang X."/>
            <person name="Wu X."/>
            <person name="Mitros T."/>
            <person name="Triplett J."/>
            <person name="Yang X."/>
            <person name="Ye C.Y."/>
            <person name="Mauro-Herrera M."/>
            <person name="Wang L."/>
            <person name="Li P."/>
            <person name="Sharma M."/>
            <person name="Sharma R."/>
            <person name="Ronald P.C."/>
            <person name="Panaud O."/>
            <person name="Kellogg E.A."/>
            <person name="Brutnell T.P."/>
            <person name="Doust A.N."/>
            <person name="Tuskan G.A."/>
            <person name="Rokhsar D."/>
            <person name="Devos K.M."/>
        </authorList>
    </citation>
    <scope>NUCLEOTIDE SEQUENCE [LARGE SCALE GENOMIC DNA]</scope>
    <source>
        <strain evidence="2">cv. Yugu1</strain>
    </source>
</reference>
<dbReference type="EnsemblPlants" id="KQL25970">
    <property type="protein sequence ID" value="KQL25970"/>
    <property type="gene ID" value="SETIT_031828mg"/>
</dbReference>
<protein>
    <submittedName>
        <fullName evidence="1">Uncharacterized protein</fullName>
    </submittedName>
</protein>
<evidence type="ECO:0000313" key="2">
    <source>
        <dbReference type="Proteomes" id="UP000004995"/>
    </source>
</evidence>
<proteinExistence type="predicted"/>
<sequence>MSFFLLTSVWTICYDLECGCPASTQGIYHMPGLSDRFVFSIVVILCLLCNKDKKT</sequence>
<dbReference type="InParanoid" id="K3ZYZ6"/>